<keyword evidence="1" id="KW-1133">Transmembrane helix</keyword>
<keyword evidence="1" id="KW-0472">Membrane</keyword>
<reference evidence="2" key="1">
    <citation type="submission" date="2020-10" db="EMBL/GenBank/DDBJ databases">
        <title>High-Quality Genome Resource of Clonostachys rosea strain S41 by Oxford Nanopore Long-Read Sequencing.</title>
        <authorList>
            <person name="Wang H."/>
        </authorList>
    </citation>
    <scope>NUCLEOTIDE SEQUENCE</scope>
    <source>
        <strain evidence="2">S41</strain>
    </source>
</reference>
<evidence type="ECO:0000313" key="3">
    <source>
        <dbReference type="Proteomes" id="UP000616885"/>
    </source>
</evidence>
<organism evidence="2 3">
    <name type="scientific">Bionectria ochroleuca</name>
    <name type="common">Gliocladium roseum</name>
    <dbReference type="NCBI Taxonomy" id="29856"/>
    <lineage>
        <taxon>Eukaryota</taxon>
        <taxon>Fungi</taxon>
        <taxon>Dikarya</taxon>
        <taxon>Ascomycota</taxon>
        <taxon>Pezizomycotina</taxon>
        <taxon>Sordariomycetes</taxon>
        <taxon>Hypocreomycetidae</taxon>
        <taxon>Hypocreales</taxon>
        <taxon>Bionectriaceae</taxon>
        <taxon>Clonostachys</taxon>
    </lineage>
</organism>
<dbReference type="EMBL" id="JADCTT010000006">
    <property type="protein sequence ID" value="KAF9750678.1"/>
    <property type="molecule type" value="Genomic_DNA"/>
</dbReference>
<sequence>MSKLQRCIRTHQPMQLLGSGQCSFVIHHMWWLAYAGSVQLSRPQSTVAQPQPTDSEAQCVKHAGTIAVVGKHCHLAVVPLGSAAAAAAQQMKHGIRLVSRSERRRTRVLLEQFFFLFTVFFQGPCKGAGPLWVFPSP</sequence>
<evidence type="ECO:0000313" key="2">
    <source>
        <dbReference type="EMBL" id="KAF9750678.1"/>
    </source>
</evidence>
<protein>
    <submittedName>
        <fullName evidence="2">Uncharacterized protein</fullName>
    </submittedName>
</protein>
<dbReference type="AlphaFoldDB" id="A0A8H7N7N8"/>
<evidence type="ECO:0000256" key="1">
    <source>
        <dbReference type="SAM" id="Phobius"/>
    </source>
</evidence>
<proteinExistence type="predicted"/>
<name>A0A8H7N7N8_BIOOC</name>
<feature type="transmembrane region" description="Helical" evidence="1">
    <location>
        <begin position="113"/>
        <end position="134"/>
    </location>
</feature>
<accession>A0A8H7N7N8</accession>
<keyword evidence="1" id="KW-0812">Transmembrane</keyword>
<gene>
    <name evidence="2" type="ORF">IM811_014898</name>
</gene>
<dbReference type="Proteomes" id="UP000616885">
    <property type="component" value="Unassembled WGS sequence"/>
</dbReference>
<comment type="caution">
    <text evidence="2">The sequence shown here is derived from an EMBL/GenBank/DDBJ whole genome shotgun (WGS) entry which is preliminary data.</text>
</comment>